<sequence length="254" mass="28753">MERQAKFHTIVYGEEVPQVGSQFHKEDCLIVCQLEQSGNQVKMLYADGNGKVVELDSSKKGNLDLYKFQKEVEEGGKVLDFNSYLTEGSYAIYINSGSNVKNEPELTSISSCEGLLKVEKIMDSFMKEVGVRLEAYMQTLYLNSGSSSNILIYRRLLQKTTNLENGEVQIGNGYDHSDGNGYSLGKNGWVEDTHELNIYKVLASEFSTPKITEEEIKRIKDNLKIKDNFLEYLLSDEFSPTPEEQKTLKQKLGL</sequence>
<dbReference type="HOGENOM" id="CLU_1093446_0_0_10"/>
<dbReference type="AlphaFoldDB" id="I4A078"/>
<name>I4A078_ORNRL</name>
<protein>
    <submittedName>
        <fullName evidence="1">Uncharacterized protein</fullName>
    </submittedName>
</protein>
<organism evidence="1 2">
    <name type="scientific">Ornithobacterium rhinotracheale (strain ATCC 51463 / DSM 15997 / CCUG 23171 / CIP 104009 / LMG 9086)</name>
    <dbReference type="NCBI Taxonomy" id="867902"/>
    <lineage>
        <taxon>Bacteria</taxon>
        <taxon>Pseudomonadati</taxon>
        <taxon>Bacteroidota</taxon>
        <taxon>Flavobacteriia</taxon>
        <taxon>Flavobacteriales</taxon>
        <taxon>Weeksellaceae</taxon>
        <taxon>Ornithobacterium</taxon>
    </lineage>
</organism>
<dbReference type="RefSeq" id="WP_014790927.1">
    <property type="nucleotide sequence ID" value="NC_018016.1"/>
</dbReference>
<keyword evidence="2" id="KW-1185">Reference proteome</keyword>
<accession>I4A078</accession>
<dbReference type="EMBL" id="CP003283">
    <property type="protein sequence ID" value="AFL97362.1"/>
    <property type="molecule type" value="Genomic_DNA"/>
</dbReference>
<reference evidence="1 2" key="1">
    <citation type="submission" date="2012-06" db="EMBL/GenBank/DDBJ databases">
        <title>The complete genome of Ornithobacterium rhinotracheale DSM 15997.</title>
        <authorList>
            <consortium name="US DOE Joint Genome Institute (JGI-PGF)"/>
            <person name="Lucas S."/>
            <person name="Copeland A."/>
            <person name="Lapidus A."/>
            <person name="Goodwin L."/>
            <person name="Pitluck S."/>
            <person name="Peters L."/>
            <person name="Mikhailova N."/>
            <person name="Teshima H."/>
            <person name="Kyrpides N."/>
            <person name="Mavromatis K."/>
            <person name="Pagani I."/>
            <person name="Ivanova N."/>
            <person name="Ovchinnikova G."/>
            <person name="Zeytun A."/>
            <person name="Detter J.C."/>
            <person name="Han C."/>
            <person name="Land M."/>
            <person name="Hauser L."/>
            <person name="Markowitz V."/>
            <person name="Cheng J.-F."/>
            <person name="Hugenholtz P."/>
            <person name="Woyke T."/>
            <person name="Wu D."/>
            <person name="Lang E."/>
            <person name="Kopitz M."/>
            <person name="Brambilla E."/>
            <person name="Klenk H.-P."/>
            <person name="Eisen J.A."/>
        </authorList>
    </citation>
    <scope>NUCLEOTIDE SEQUENCE [LARGE SCALE GENOMIC DNA]</scope>
    <source>
        <strain evidence="2">ATCC 51463 / DSM 15997 / CCUG 23171 / LMG 9086</strain>
    </source>
</reference>
<dbReference type="KEGG" id="orh:Ornrh_1177"/>
<gene>
    <name evidence="1" type="ordered locus">Ornrh_1177</name>
</gene>
<evidence type="ECO:0000313" key="1">
    <source>
        <dbReference type="EMBL" id="AFL97362.1"/>
    </source>
</evidence>
<dbReference type="STRING" id="867902.Ornrh_1177"/>
<dbReference type="Proteomes" id="UP000006051">
    <property type="component" value="Chromosome"/>
</dbReference>
<evidence type="ECO:0000313" key="2">
    <source>
        <dbReference type="Proteomes" id="UP000006051"/>
    </source>
</evidence>
<proteinExistence type="predicted"/>
<dbReference type="GeneID" id="97257849"/>